<name>A0AAJ0HT01_9PEZI</name>
<gene>
    <name evidence="4" type="ORF">B0T25DRAFT_561405</name>
</gene>
<feature type="domain" description="BHLH" evidence="3">
    <location>
        <begin position="288"/>
        <end position="354"/>
    </location>
</feature>
<keyword evidence="5" id="KW-1185">Reference proteome</keyword>
<sequence>MNQGQDNQFGHHPSQQAYGEFLPVYQLSYEYDARTLVDYQISTLDGPVPSDAVYSGGPLRQHVTTAEDGPYVAPSYPDDMLPETPCLADPAAELQSRWAPVTPITPVGGDRLGYFDIPGSVGPPYYPDSGTTSPTVATAGTAAGPFWSGYPVSMDHTYQGIPAGHLAPHIGPQAPPAVNGFTHQGGGYDGSLPEEAGSGAEGGTAAYAKDNRTPNDHAEPEQEHKEWKYSSTSRASGARKKSSRKKSPSNHNSRGQTPLLGPLLRTATRKYVRNEPPHKPGESPEELRARASHNQVEKEYRTRLQWQFEQLLEVLPGEGMGVDDEGEVPAGAARQRRLSKAEVLDKATRHIRFLEDDKARLRREKRELEAALEKAAH</sequence>
<dbReference type="PROSITE" id="PS50888">
    <property type="entry name" value="BHLH"/>
    <property type="match status" value="1"/>
</dbReference>
<dbReference type="InterPro" id="IPR036638">
    <property type="entry name" value="HLH_DNA-bd_sf"/>
</dbReference>
<accession>A0AAJ0HT01</accession>
<reference evidence="4" key="2">
    <citation type="submission" date="2023-06" db="EMBL/GenBank/DDBJ databases">
        <authorList>
            <consortium name="Lawrence Berkeley National Laboratory"/>
            <person name="Haridas S."/>
            <person name="Hensen N."/>
            <person name="Bonometti L."/>
            <person name="Westerberg I."/>
            <person name="Brannstrom I.O."/>
            <person name="Guillou S."/>
            <person name="Cros-Aarteil S."/>
            <person name="Calhoun S."/>
            <person name="Kuo A."/>
            <person name="Mondo S."/>
            <person name="Pangilinan J."/>
            <person name="Riley R."/>
            <person name="Labutti K."/>
            <person name="Andreopoulos B."/>
            <person name="Lipzen A."/>
            <person name="Chen C."/>
            <person name="Yanf M."/>
            <person name="Daum C."/>
            <person name="Ng V."/>
            <person name="Clum A."/>
            <person name="Steindorff A."/>
            <person name="Ohm R."/>
            <person name="Martin F."/>
            <person name="Silar P."/>
            <person name="Natvig D."/>
            <person name="Lalanne C."/>
            <person name="Gautier V."/>
            <person name="Ament-Velasquez S.L."/>
            <person name="Kruys A."/>
            <person name="Hutchinson M.I."/>
            <person name="Powell A.J."/>
            <person name="Barry K."/>
            <person name="Miller A.N."/>
            <person name="Grigoriev I.V."/>
            <person name="Debuchy R."/>
            <person name="Gladieux P."/>
            <person name="Thoren M.H."/>
            <person name="Johannesson H."/>
        </authorList>
    </citation>
    <scope>NUCLEOTIDE SEQUENCE</scope>
    <source>
        <strain evidence="4">CBS 955.72</strain>
    </source>
</reference>
<feature type="compositionally biased region" description="Low complexity" evidence="2">
    <location>
        <begin position="194"/>
        <end position="206"/>
    </location>
</feature>
<dbReference type="PANTHER" id="PTHR47336:SF3">
    <property type="entry name" value="SERINE-RICH PROTEIN TYE7"/>
    <property type="match status" value="1"/>
</dbReference>
<dbReference type="Gene3D" id="4.10.280.10">
    <property type="entry name" value="Helix-loop-helix DNA-binding domain"/>
    <property type="match status" value="1"/>
</dbReference>
<reference evidence="4" key="1">
    <citation type="journal article" date="2023" name="Mol. Phylogenet. Evol.">
        <title>Genome-scale phylogeny and comparative genomics of the fungal order Sordariales.</title>
        <authorList>
            <person name="Hensen N."/>
            <person name="Bonometti L."/>
            <person name="Westerberg I."/>
            <person name="Brannstrom I.O."/>
            <person name="Guillou S."/>
            <person name="Cros-Aarteil S."/>
            <person name="Calhoun S."/>
            <person name="Haridas S."/>
            <person name="Kuo A."/>
            <person name="Mondo S."/>
            <person name="Pangilinan J."/>
            <person name="Riley R."/>
            <person name="LaButti K."/>
            <person name="Andreopoulos B."/>
            <person name="Lipzen A."/>
            <person name="Chen C."/>
            <person name="Yan M."/>
            <person name="Daum C."/>
            <person name="Ng V."/>
            <person name="Clum A."/>
            <person name="Steindorff A."/>
            <person name="Ohm R.A."/>
            <person name="Martin F."/>
            <person name="Silar P."/>
            <person name="Natvig D.O."/>
            <person name="Lalanne C."/>
            <person name="Gautier V."/>
            <person name="Ament-Velasquez S.L."/>
            <person name="Kruys A."/>
            <person name="Hutchinson M.I."/>
            <person name="Powell A.J."/>
            <person name="Barry K."/>
            <person name="Miller A.N."/>
            <person name="Grigoriev I.V."/>
            <person name="Debuchy R."/>
            <person name="Gladieux P."/>
            <person name="Hiltunen Thoren M."/>
            <person name="Johannesson H."/>
        </authorList>
    </citation>
    <scope>NUCLEOTIDE SEQUENCE</scope>
    <source>
        <strain evidence="4">CBS 955.72</strain>
    </source>
</reference>
<dbReference type="SUPFAM" id="SSF47459">
    <property type="entry name" value="HLH, helix-loop-helix DNA-binding domain"/>
    <property type="match status" value="1"/>
</dbReference>
<evidence type="ECO:0000313" key="4">
    <source>
        <dbReference type="EMBL" id="KAK3362330.1"/>
    </source>
</evidence>
<dbReference type="PANTHER" id="PTHR47336">
    <property type="entry name" value="TRANSCRIPTION FACTOR HMS1-RELATED"/>
    <property type="match status" value="1"/>
</dbReference>
<keyword evidence="1" id="KW-0175">Coiled coil</keyword>
<organism evidence="4 5">
    <name type="scientific">Lasiosphaeria hispida</name>
    <dbReference type="NCBI Taxonomy" id="260671"/>
    <lineage>
        <taxon>Eukaryota</taxon>
        <taxon>Fungi</taxon>
        <taxon>Dikarya</taxon>
        <taxon>Ascomycota</taxon>
        <taxon>Pezizomycotina</taxon>
        <taxon>Sordariomycetes</taxon>
        <taxon>Sordariomycetidae</taxon>
        <taxon>Sordariales</taxon>
        <taxon>Lasiosphaeriaceae</taxon>
        <taxon>Lasiosphaeria</taxon>
    </lineage>
</organism>
<dbReference type="AlphaFoldDB" id="A0AAJ0HT01"/>
<evidence type="ECO:0000259" key="3">
    <source>
        <dbReference type="PROSITE" id="PS50888"/>
    </source>
</evidence>
<dbReference type="GO" id="GO:0046983">
    <property type="term" value="F:protein dimerization activity"/>
    <property type="evidence" value="ECO:0007669"/>
    <property type="project" value="InterPro"/>
</dbReference>
<dbReference type="EMBL" id="JAUIQD010000001">
    <property type="protein sequence ID" value="KAK3362330.1"/>
    <property type="molecule type" value="Genomic_DNA"/>
</dbReference>
<dbReference type="InterPro" id="IPR011598">
    <property type="entry name" value="bHLH_dom"/>
</dbReference>
<feature type="compositionally biased region" description="Basic and acidic residues" evidence="2">
    <location>
        <begin position="209"/>
        <end position="228"/>
    </location>
</feature>
<dbReference type="SMART" id="SM00353">
    <property type="entry name" value="HLH"/>
    <property type="match status" value="1"/>
</dbReference>
<evidence type="ECO:0000313" key="5">
    <source>
        <dbReference type="Proteomes" id="UP001275084"/>
    </source>
</evidence>
<dbReference type="CDD" id="cd11395">
    <property type="entry name" value="bHLHzip_SREBP_like"/>
    <property type="match status" value="1"/>
</dbReference>
<evidence type="ECO:0000256" key="1">
    <source>
        <dbReference type="SAM" id="Coils"/>
    </source>
</evidence>
<proteinExistence type="predicted"/>
<dbReference type="InterPro" id="IPR052099">
    <property type="entry name" value="Regulatory_TF_Diverse"/>
</dbReference>
<evidence type="ECO:0000256" key="2">
    <source>
        <dbReference type="SAM" id="MobiDB-lite"/>
    </source>
</evidence>
<feature type="coiled-coil region" evidence="1">
    <location>
        <begin position="344"/>
        <end position="374"/>
    </location>
</feature>
<dbReference type="Pfam" id="PF00010">
    <property type="entry name" value="HLH"/>
    <property type="match status" value="1"/>
</dbReference>
<feature type="compositionally biased region" description="Basic and acidic residues" evidence="2">
    <location>
        <begin position="272"/>
        <end position="295"/>
    </location>
</feature>
<feature type="region of interest" description="Disordered" evidence="2">
    <location>
        <begin position="165"/>
        <end position="295"/>
    </location>
</feature>
<feature type="compositionally biased region" description="Basic residues" evidence="2">
    <location>
        <begin position="237"/>
        <end position="248"/>
    </location>
</feature>
<protein>
    <recommendedName>
        <fullName evidence="3">BHLH domain-containing protein</fullName>
    </recommendedName>
</protein>
<dbReference type="Proteomes" id="UP001275084">
    <property type="component" value="Unassembled WGS sequence"/>
</dbReference>
<comment type="caution">
    <text evidence="4">The sequence shown here is derived from an EMBL/GenBank/DDBJ whole genome shotgun (WGS) entry which is preliminary data.</text>
</comment>